<dbReference type="PANTHER" id="PTHR33562:SF2">
    <property type="entry name" value="PROTEIN QUIVER"/>
    <property type="match status" value="1"/>
</dbReference>
<evidence type="ECO:0000256" key="1">
    <source>
        <dbReference type="ARBA" id="ARBA00022729"/>
    </source>
</evidence>
<dbReference type="SUPFAM" id="SSF57302">
    <property type="entry name" value="Snake toxin-like"/>
    <property type="match status" value="1"/>
</dbReference>
<name>A0AAV2SGW7_MEGNR</name>
<dbReference type="AlphaFoldDB" id="A0AAV2SGW7"/>
<feature type="chain" id="PRO_5043875679" description="Protein sleepless" evidence="3">
    <location>
        <begin position="26"/>
        <end position="141"/>
    </location>
</feature>
<feature type="non-terminal residue" evidence="4">
    <location>
        <position position="1"/>
    </location>
</feature>
<keyword evidence="2" id="KW-0325">Glycoprotein</keyword>
<proteinExistence type="predicted"/>
<reference evidence="4 5" key="1">
    <citation type="submission" date="2024-05" db="EMBL/GenBank/DDBJ databases">
        <authorList>
            <person name="Wallberg A."/>
        </authorList>
    </citation>
    <scope>NUCLEOTIDE SEQUENCE [LARGE SCALE GENOMIC DNA]</scope>
</reference>
<organism evidence="4 5">
    <name type="scientific">Meganyctiphanes norvegica</name>
    <name type="common">Northern krill</name>
    <name type="synonym">Thysanopoda norvegica</name>
    <dbReference type="NCBI Taxonomy" id="48144"/>
    <lineage>
        <taxon>Eukaryota</taxon>
        <taxon>Metazoa</taxon>
        <taxon>Ecdysozoa</taxon>
        <taxon>Arthropoda</taxon>
        <taxon>Crustacea</taxon>
        <taxon>Multicrustacea</taxon>
        <taxon>Malacostraca</taxon>
        <taxon>Eumalacostraca</taxon>
        <taxon>Eucarida</taxon>
        <taxon>Euphausiacea</taxon>
        <taxon>Euphausiidae</taxon>
        <taxon>Meganyctiphanes</taxon>
    </lineage>
</organism>
<dbReference type="InterPro" id="IPR050975">
    <property type="entry name" value="Sleep_regulator"/>
</dbReference>
<dbReference type="EMBL" id="CAXKWB010064026">
    <property type="protein sequence ID" value="CAL4187149.1"/>
    <property type="molecule type" value="Genomic_DNA"/>
</dbReference>
<dbReference type="GO" id="GO:0032222">
    <property type="term" value="P:regulation of synaptic transmission, cholinergic"/>
    <property type="evidence" value="ECO:0007669"/>
    <property type="project" value="InterPro"/>
</dbReference>
<dbReference type="GO" id="GO:0030431">
    <property type="term" value="P:sleep"/>
    <property type="evidence" value="ECO:0007669"/>
    <property type="project" value="InterPro"/>
</dbReference>
<dbReference type="PANTHER" id="PTHR33562">
    <property type="entry name" value="ATILLA, ISOFORM B-RELATED-RELATED"/>
    <property type="match status" value="1"/>
</dbReference>
<dbReference type="Pfam" id="PF17064">
    <property type="entry name" value="QVR"/>
    <property type="match status" value="1"/>
</dbReference>
<evidence type="ECO:0000256" key="3">
    <source>
        <dbReference type="SAM" id="SignalP"/>
    </source>
</evidence>
<dbReference type="Proteomes" id="UP001497623">
    <property type="component" value="Unassembled WGS sequence"/>
</dbReference>
<evidence type="ECO:0008006" key="6">
    <source>
        <dbReference type="Google" id="ProtNLM"/>
    </source>
</evidence>
<keyword evidence="5" id="KW-1185">Reference proteome</keyword>
<evidence type="ECO:0000256" key="2">
    <source>
        <dbReference type="ARBA" id="ARBA00023180"/>
    </source>
</evidence>
<accession>A0AAV2SGW7</accession>
<sequence length="141" mass="15704">THHIGTMKGPIVYLALLGFVATSSALDCFVCNSYTDGACADEFKPESKALQTAFLKTCDPKADNATSDPFCRKVLMDAHNFTRIQRDCGYERREDYDCYQKRSEDYVVTVCQCDEDNCNGANSLVIAPVLALLVPLFAKWL</sequence>
<comment type="caution">
    <text evidence="4">The sequence shown here is derived from an EMBL/GenBank/DDBJ whole genome shotgun (WGS) entry which is preliminary data.</text>
</comment>
<keyword evidence="1 3" id="KW-0732">Signal</keyword>
<evidence type="ECO:0000313" key="4">
    <source>
        <dbReference type="EMBL" id="CAL4187149.1"/>
    </source>
</evidence>
<evidence type="ECO:0000313" key="5">
    <source>
        <dbReference type="Proteomes" id="UP001497623"/>
    </source>
</evidence>
<dbReference type="InterPro" id="IPR045860">
    <property type="entry name" value="Snake_toxin-like_sf"/>
</dbReference>
<dbReference type="InterPro" id="IPR031424">
    <property type="entry name" value="QVR-like"/>
</dbReference>
<protein>
    <recommendedName>
        <fullName evidence="6">Protein sleepless</fullName>
    </recommendedName>
</protein>
<feature type="signal peptide" evidence="3">
    <location>
        <begin position="1"/>
        <end position="25"/>
    </location>
</feature>
<gene>
    <name evidence="4" type="ORF">MNOR_LOCUS36161</name>
</gene>